<dbReference type="PROSITE" id="PS50883">
    <property type="entry name" value="EAL"/>
    <property type="match status" value="1"/>
</dbReference>
<dbReference type="SUPFAM" id="SSF141868">
    <property type="entry name" value="EAL domain-like"/>
    <property type="match status" value="1"/>
</dbReference>
<dbReference type="PANTHER" id="PTHR33121">
    <property type="entry name" value="CYCLIC DI-GMP PHOSPHODIESTERASE PDEF"/>
    <property type="match status" value="1"/>
</dbReference>
<dbReference type="PROSITE" id="PS50887">
    <property type="entry name" value="GGDEF"/>
    <property type="match status" value="1"/>
</dbReference>
<dbReference type="InterPro" id="IPR029787">
    <property type="entry name" value="Nucleotide_cyclase"/>
</dbReference>
<organism evidence="4 5">
    <name type="scientific">Paenalkalicoccus suaedae</name>
    <dbReference type="NCBI Taxonomy" id="2592382"/>
    <lineage>
        <taxon>Bacteria</taxon>
        <taxon>Bacillati</taxon>
        <taxon>Bacillota</taxon>
        <taxon>Bacilli</taxon>
        <taxon>Bacillales</taxon>
        <taxon>Bacillaceae</taxon>
        <taxon>Paenalkalicoccus</taxon>
    </lineage>
</organism>
<keyword evidence="1" id="KW-0472">Membrane</keyword>
<dbReference type="Proteomes" id="UP000318138">
    <property type="component" value="Chromosome"/>
</dbReference>
<dbReference type="Gene3D" id="3.30.70.270">
    <property type="match status" value="1"/>
</dbReference>
<dbReference type="InterPro" id="IPR000160">
    <property type="entry name" value="GGDEF_dom"/>
</dbReference>
<name>A0A859FJJ7_9BACI</name>
<proteinExistence type="predicted"/>
<keyword evidence="5" id="KW-1185">Reference proteome</keyword>
<dbReference type="InterPro" id="IPR001633">
    <property type="entry name" value="EAL_dom"/>
</dbReference>
<evidence type="ECO:0000256" key="1">
    <source>
        <dbReference type="SAM" id="Phobius"/>
    </source>
</evidence>
<dbReference type="PANTHER" id="PTHR33121:SF79">
    <property type="entry name" value="CYCLIC DI-GMP PHOSPHODIESTERASE PDED-RELATED"/>
    <property type="match status" value="1"/>
</dbReference>
<evidence type="ECO:0000259" key="2">
    <source>
        <dbReference type="PROSITE" id="PS50883"/>
    </source>
</evidence>
<dbReference type="Gene3D" id="3.20.20.450">
    <property type="entry name" value="EAL domain"/>
    <property type="match status" value="1"/>
</dbReference>
<keyword evidence="1" id="KW-1133">Transmembrane helix</keyword>
<reference evidence="5" key="1">
    <citation type="submission" date="2019-07" db="EMBL/GenBank/DDBJ databases">
        <title>Bacillus alkalisoli sp. nov. isolated from saline soil.</title>
        <authorList>
            <person name="Sun J.-Q."/>
            <person name="Xu L."/>
        </authorList>
    </citation>
    <scope>NUCLEOTIDE SEQUENCE [LARGE SCALE GENOMIC DNA]</scope>
    <source>
        <strain evidence="5">M4U3P1</strain>
    </source>
</reference>
<evidence type="ECO:0000259" key="3">
    <source>
        <dbReference type="PROSITE" id="PS50887"/>
    </source>
</evidence>
<feature type="transmembrane region" description="Helical" evidence="1">
    <location>
        <begin position="174"/>
        <end position="193"/>
    </location>
</feature>
<dbReference type="NCBIfam" id="TIGR00254">
    <property type="entry name" value="GGDEF"/>
    <property type="match status" value="1"/>
</dbReference>
<dbReference type="EMBL" id="CP041372">
    <property type="protein sequence ID" value="QKS72977.1"/>
    <property type="molecule type" value="Genomic_DNA"/>
</dbReference>
<accession>A0A859FJJ7</accession>
<protein>
    <submittedName>
        <fullName evidence="4">GGDEF and EAL domain-containing protein</fullName>
    </submittedName>
</protein>
<feature type="domain" description="GGDEF" evidence="3">
    <location>
        <begin position="245"/>
        <end position="373"/>
    </location>
</feature>
<dbReference type="InterPro" id="IPR043128">
    <property type="entry name" value="Rev_trsase/Diguanyl_cyclase"/>
</dbReference>
<dbReference type="KEGG" id="psua:FLK61_40990"/>
<dbReference type="AlphaFoldDB" id="A0A859FJJ7"/>
<dbReference type="InterPro" id="IPR050706">
    <property type="entry name" value="Cyclic-di-GMP_PDE-like"/>
</dbReference>
<feature type="transmembrane region" description="Helical" evidence="1">
    <location>
        <begin position="76"/>
        <end position="97"/>
    </location>
</feature>
<dbReference type="Pfam" id="PF00563">
    <property type="entry name" value="EAL"/>
    <property type="match status" value="1"/>
</dbReference>
<evidence type="ECO:0000313" key="5">
    <source>
        <dbReference type="Proteomes" id="UP000318138"/>
    </source>
</evidence>
<gene>
    <name evidence="4" type="ORF">FLK61_40990</name>
</gene>
<dbReference type="CDD" id="cd01949">
    <property type="entry name" value="GGDEF"/>
    <property type="match status" value="1"/>
</dbReference>
<dbReference type="CDD" id="cd01948">
    <property type="entry name" value="EAL"/>
    <property type="match status" value="1"/>
</dbReference>
<dbReference type="GO" id="GO:0071111">
    <property type="term" value="F:cyclic-guanylate-specific phosphodiesterase activity"/>
    <property type="evidence" value="ECO:0007669"/>
    <property type="project" value="InterPro"/>
</dbReference>
<feature type="transmembrane region" description="Helical" evidence="1">
    <location>
        <begin position="141"/>
        <end position="162"/>
    </location>
</feature>
<sequence>MGLNAGPIYSALIIAIILFVYSRGGQGIDTLQNKLFRSTLVVTILSMLALLMTVYIESNADQMSTTVQHANNIFTRLLMIGVFPLIFYYSTSIIWKAPKHVYQWIKTTSFIYLLFAVLVMISPFTGLIYQLEEGVATTPGPLYLAMYIVPIFYLSLIVLVVYRMRNKLPLNLRLVLLSYPLLGLALAGVEFIFPELLISSTAVTAGLTITYLYVQNKKILEDDLTGVLNRRAFTQILKMRLENREDTLITLVSLHDFKSINDQYGEEIGDQALHAFAKYLSTLSKEGRVCRFSGDEFAIVSSYTAEADCMQAIHTRLQDTWDVNGIVVKLRATIVTIPIPKVTGTIEDTVAVLERQVKMNKKAGIEVDTITTHALVFFKRRQTIEEILKKAIHLRNVDVYFQPIYCVKTGEFRSLEALARLHSAELGFISPGEFIPIAEEKGLIQELGEVLLEVVCQAKKRLRIEGISIDQINVNISPIQIFHDRLMERVLDVSTREQVDCGFLHFELTESVVLDNMDKMKVAMEEFEALGIGFSLDDYGTGYTNISNVIQFPFSCIKLDKTLLYEAERNEDNFIVIQALAQSFRQIGKHVVVEGVETQEQLELAYRMGSNFVQGYYFARPMPLRELVRFYKDNRVRTF</sequence>
<dbReference type="InterPro" id="IPR035919">
    <property type="entry name" value="EAL_sf"/>
</dbReference>
<feature type="transmembrane region" description="Helical" evidence="1">
    <location>
        <begin position="6"/>
        <end position="23"/>
    </location>
</feature>
<keyword evidence="1" id="KW-0812">Transmembrane</keyword>
<dbReference type="SMART" id="SM00267">
    <property type="entry name" value="GGDEF"/>
    <property type="match status" value="1"/>
</dbReference>
<evidence type="ECO:0000313" key="4">
    <source>
        <dbReference type="EMBL" id="QKS72977.1"/>
    </source>
</evidence>
<dbReference type="RefSeq" id="WP_176010944.1">
    <property type="nucleotide sequence ID" value="NZ_CP041372.2"/>
</dbReference>
<feature type="domain" description="EAL" evidence="2">
    <location>
        <begin position="381"/>
        <end position="635"/>
    </location>
</feature>
<dbReference type="SMART" id="SM00052">
    <property type="entry name" value="EAL"/>
    <property type="match status" value="1"/>
</dbReference>
<feature type="transmembrane region" description="Helical" evidence="1">
    <location>
        <begin position="35"/>
        <end position="56"/>
    </location>
</feature>
<dbReference type="SUPFAM" id="SSF55073">
    <property type="entry name" value="Nucleotide cyclase"/>
    <property type="match status" value="1"/>
</dbReference>
<dbReference type="Pfam" id="PF00990">
    <property type="entry name" value="GGDEF"/>
    <property type="match status" value="1"/>
</dbReference>
<feature type="transmembrane region" description="Helical" evidence="1">
    <location>
        <begin position="109"/>
        <end position="129"/>
    </location>
</feature>